<evidence type="ECO:0000256" key="4">
    <source>
        <dbReference type="ARBA" id="ARBA00048391"/>
    </source>
</evidence>
<proteinExistence type="inferred from homology"/>
<dbReference type="PROSITE" id="PS00092">
    <property type="entry name" value="N6_MTASE"/>
    <property type="match status" value="1"/>
</dbReference>
<evidence type="ECO:0000259" key="6">
    <source>
        <dbReference type="Pfam" id="PF05175"/>
    </source>
</evidence>
<comment type="caution">
    <text evidence="5">Lacks conserved residue(s) required for the propagation of feature annotation.</text>
</comment>
<dbReference type="Gene3D" id="1.10.8.10">
    <property type="entry name" value="DNA helicase RuvA subunit, C-terminal domain"/>
    <property type="match status" value="1"/>
</dbReference>
<name>A0A0N1J0D0_9BACI</name>
<keyword evidence="9" id="KW-1185">Reference proteome</keyword>
<dbReference type="GO" id="GO:0032259">
    <property type="term" value="P:methylation"/>
    <property type="evidence" value="ECO:0007669"/>
    <property type="project" value="UniProtKB-KW"/>
</dbReference>
<feature type="domain" description="Release factor glutamine methyltransferase N-terminal" evidence="7">
    <location>
        <begin position="9"/>
        <end position="77"/>
    </location>
</feature>
<comment type="caution">
    <text evidence="8">The sequence shown here is derived from an EMBL/GenBank/DDBJ whole genome shotgun (WGS) entry which is preliminary data.</text>
</comment>
<dbReference type="Pfam" id="PF05175">
    <property type="entry name" value="MTS"/>
    <property type="match status" value="1"/>
</dbReference>
<accession>A0A0N1J0D0</accession>
<gene>
    <name evidence="5" type="primary">prmC</name>
    <name evidence="8" type="ORF">ADM90_00545</name>
</gene>
<dbReference type="NCBIfam" id="TIGR03534">
    <property type="entry name" value="RF_mod_PrmC"/>
    <property type="match status" value="1"/>
</dbReference>
<dbReference type="InterPro" id="IPR019874">
    <property type="entry name" value="RF_methyltr_PrmC"/>
</dbReference>
<feature type="binding site" evidence="5">
    <location>
        <begin position="190"/>
        <end position="193"/>
    </location>
    <ligand>
        <name>substrate</name>
    </ligand>
</feature>
<organism evidence="8 9">
    <name type="scientific">Lysinibacillus macroides</name>
    <dbReference type="NCBI Taxonomy" id="33935"/>
    <lineage>
        <taxon>Bacteria</taxon>
        <taxon>Bacillati</taxon>
        <taxon>Bacillota</taxon>
        <taxon>Bacilli</taxon>
        <taxon>Bacillales</taxon>
        <taxon>Bacillaceae</taxon>
        <taxon>Lysinibacillus</taxon>
    </lineage>
</organism>
<keyword evidence="1 5" id="KW-0489">Methyltransferase</keyword>
<keyword evidence="3 5" id="KW-0949">S-adenosyl-L-methionine</keyword>
<dbReference type="InterPro" id="IPR007848">
    <property type="entry name" value="Small_mtfrase_dom"/>
</dbReference>
<dbReference type="InterPro" id="IPR002052">
    <property type="entry name" value="DNA_methylase_N6_adenine_CS"/>
</dbReference>
<dbReference type="SUPFAM" id="SSF53335">
    <property type="entry name" value="S-adenosyl-L-methionine-dependent methyltransferases"/>
    <property type="match status" value="1"/>
</dbReference>
<dbReference type="OrthoDB" id="9800643at2"/>
<dbReference type="CDD" id="cd02440">
    <property type="entry name" value="AdoMet_MTases"/>
    <property type="match status" value="1"/>
</dbReference>
<feature type="binding site" evidence="5">
    <location>
        <begin position="125"/>
        <end position="129"/>
    </location>
    <ligand>
        <name>S-adenosyl-L-methionine</name>
        <dbReference type="ChEBI" id="CHEBI:59789"/>
    </ligand>
</feature>
<keyword evidence="2 5" id="KW-0808">Transferase</keyword>
<comment type="similarity">
    <text evidence="5">Belongs to the protein N5-glutamine methyltransferase family. PrmC subfamily.</text>
</comment>
<dbReference type="NCBIfam" id="TIGR00536">
    <property type="entry name" value="hemK_fam"/>
    <property type="match status" value="1"/>
</dbReference>
<comment type="catalytic activity">
    <reaction evidence="4 5">
        <text>L-glutaminyl-[peptide chain release factor] + S-adenosyl-L-methionine = N(5)-methyl-L-glutaminyl-[peptide chain release factor] + S-adenosyl-L-homocysteine + H(+)</text>
        <dbReference type="Rhea" id="RHEA:42896"/>
        <dbReference type="Rhea" id="RHEA-COMP:10271"/>
        <dbReference type="Rhea" id="RHEA-COMP:10272"/>
        <dbReference type="ChEBI" id="CHEBI:15378"/>
        <dbReference type="ChEBI" id="CHEBI:30011"/>
        <dbReference type="ChEBI" id="CHEBI:57856"/>
        <dbReference type="ChEBI" id="CHEBI:59789"/>
        <dbReference type="ChEBI" id="CHEBI:61891"/>
        <dbReference type="EC" id="2.1.1.297"/>
    </reaction>
</comment>
<dbReference type="EC" id="2.1.1.297" evidence="5"/>
<dbReference type="HAMAP" id="MF_02126">
    <property type="entry name" value="RF_methyltr_PrmC"/>
    <property type="match status" value="1"/>
</dbReference>
<evidence type="ECO:0000256" key="3">
    <source>
        <dbReference type="ARBA" id="ARBA00022691"/>
    </source>
</evidence>
<dbReference type="AlphaFoldDB" id="A0A0N1J0D0"/>
<dbReference type="Proteomes" id="UP000037977">
    <property type="component" value="Unassembled WGS sequence"/>
</dbReference>
<evidence type="ECO:0000256" key="1">
    <source>
        <dbReference type="ARBA" id="ARBA00022603"/>
    </source>
</evidence>
<dbReference type="GO" id="GO:0003676">
    <property type="term" value="F:nucleic acid binding"/>
    <property type="evidence" value="ECO:0007669"/>
    <property type="project" value="InterPro"/>
</dbReference>
<dbReference type="InterPro" id="IPR004556">
    <property type="entry name" value="HemK-like"/>
</dbReference>
<feature type="domain" description="Methyltransferase small" evidence="6">
    <location>
        <begin position="110"/>
        <end position="196"/>
    </location>
</feature>
<dbReference type="InterPro" id="IPR029063">
    <property type="entry name" value="SAM-dependent_MTases_sf"/>
</dbReference>
<feature type="binding site" evidence="5">
    <location>
        <position position="190"/>
    </location>
    <ligand>
        <name>S-adenosyl-L-methionine</name>
        <dbReference type="ChEBI" id="CHEBI:59789"/>
    </ligand>
</feature>
<evidence type="ECO:0000256" key="5">
    <source>
        <dbReference type="HAMAP-Rule" id="MF_02126"/>
    </source>
</evidence>
<evidence type="ECO:0000256" key="2">
    <source>
        <dbReference type="ARBA" id="ARBA00022679"/>
    </source>
</evidence>
<comment type="function">
    <text evidence="5">Methylates the class 1 translation termination release factors RF1/PrfA and RF2/PrfB on the glutamine residue of the universally conserved GGQ motif.</text>
</comment>
<dbReference type="PANTHER" id="PTHR18895:SF74">
    <property type="entry name" value="MTRF1L RELEASE FACTOR GLUTAMINE METHYLTRANSFERASE"/>
    <property type="match status" value="1"/>
</dbReference>
<dbReference type="Pfam" id="PF17827">
    <property type="entry name" value="PrmC_N"/>
    <property type="match status" value="1"/>
</dbReference>
<dbReference type="PATRIC" id="fig|33935.3.peg.2949"/>
<reference evidence="8 9" key="1">
    <citation type="submission" date="2015-07" db="EMBL/GenBank/DDBJ databases">
        <title>Genome sequencing project for genomic taxonomy and phylogenomics of Bacillus-like bacteria.</title>
        <authorList>
            <person name="Liu B."/>
            <person name="Wang J."/>
            <person name="Zhu Y."/>
            <person name="Liu G."/>
            <person name="Chen Q."/>
            <person name="Chen Z."/>
            <person name="Che J."/>
            <person name="Ge C."/>
            <person name="Shi H."/>
            <person name="Pan Z."/>
            <person name="Liu X."/>
        </authorList>
    </citation>
    <scope>NUCLEOTIDE SEQUENCE [LARGE SCALE GENOMIC DNA]</scope>
    <source>
        <strain evidence="8 9">DSM 54</strain>
    </source>
</reference>
<protein>
    <recommendedName>
        <fullName evidence="5">Release factor glutamine methyltransferase</fullName>
        <shortName evidence="5">RF MTase</shortName>
        <ecNumber evidence="5">2.1.1.297</ecNumber>
    </recommendedName>
    <alternativeName>
        <fullName evidence="5">N5-glutamine methyltransferase PrmC</fullName>
    </alternativeName>
    <alternativeName>
        <fullName evidence="5">Protein-(glutamine-N5) MTase PrmC</fullName>
    </alternativeName>
    <alternativeName>
        <fullName evidence="5">Protein-glutamine N-methyltransferase PrmC</fullName>
    </alternativeName>
</protein>
<dbReference type="InterPro" id="IPR050320">
    <property type="entry name" value="N5-glutamine_MTase"/>
</dbReference>
<evidence type="ECO:0000313" key="8">
    <source>
        <dbReference type="EMBL" id="KOY83935.1"/>
    </source>
</evidence>
<dbReference type="PANTHER" id="PTHR18895">
    <property type="entry name" value="HEMK METHYLTRANSFERASE"/>
    <property type="match status" value="1"/>
</dbReference>
<evidence type="ECO:0000259" key="7">
    <source>
        <dbReference type="Pfam" id="PF17827"/>
    </source>
</evidence>
<dbReference type="Gene3D" id="3.40.50.150">
    <property type="entry name" value="Vaccinia Virus protein VP39"/>
    <property type="match status" value="1"/>
</dbReference>
<dbReference type="STRING" id="33935.ADM90_00545"/>
<dbReference type="RefSeq" id="WP_053993129.1">
    <property type="nucleotide sequence ID" value="NZ_CP065643.1"/>
</dbReference>
<dbReference type="GO" id="GO:0102559">
    <property type="term" value="F:peptide chain release factor N(5)-glutamine methyltransferase activity"/>
    <property type="evidence" value="ECO:0007669"/>
    <property type="project" value="UniProtKB-EC"/>
</dbReference>
<dbReference type="InterPro" id="IPR040758">
    <property type="entry name" value="PrmC_N"/>
</dbReference>
<dbReference type="EMBL" id="LGCI01000002">
    <property type="protein sequence ID" value="KOY83935.1"/>
    <property type="molecule type" value="Genomic_DNA"/>
</dbReference>
<sequence>MMTYKNVMEALDWASSFLVDNGREQTAARIVMQHILGTSYSEVMLHLQDELTAEQQVKFTTLIEEHVSGRPVQYCVGMEEFYGRSFFVDESVLIPRPETEELVLGTITRINKLFQHQALKLADIGTGSGAIAISMKLECPALTVVATDLSKAALATAQKNAQRLEANIDCRLGDLTAPLAGEKFDIVLSNPPYIAFDEAQEMSSVVLEHEPHSALFAEEEGLSLYRKLAEQLPAYMNRPALIGLEIGYTQGEKVAKFFRDSFPQATISIEKDINGKPRMIFCEIHV</sequence>
<evidence type="ECO:0000313" key="9">
    <source>
        <dbReference type="Proteomes" id="UP000037977"/>
    </source>
</evidence>
<feature type="binding site" evidence="5">
    <location>
        <position position="148"/>
    </location>
    <ligand>
        <name>S-adenosyl-L-methionine</name>
        <dbReference type="ChEBI" id="CHEBI:59789"/>
    </ligand>
</feature>